<dbReference type="OrthoDB" id="10530761at2759"/>
<accession>A0A448YZP9</accession>
<sequence>MSCFDDIFTSSQSLASKWSIEEPSHTFVDETNTFTITFAVDSSITQGNTGAIIYEKGCRDEGNELVDADGIVGLKTAVDTVGLATMTFDFDPKVLTDNSNIFTPFPDEARAEMQICALFMLQTDDGLIEVNYLETIITIFFDLTAGFEVEGISVAAKEQPDDIGPVGFSKSYGIDAYLCDPSYPETELTPSTFIQGSVISVCVTPAQEAIDDGLLMQSIDSFTWARGFIEQEAIGSSLIFSHLQRVKKEPR</sequence>
<evidence type="ECO:0000313" key="1">
    <source>
        <dbReference type="EMBL" id="VEU35268.1"/>
    </source>
</evidence>
<proteinExistence type="predicted"/>
<keyword evidence="2" id="KW-1185">Reference proteome</keyword>
<gene>
    <name evidence="1" type="ORF">PSNMU_V1.4_AUG-EV-PASAV3_0019990</name>
</gene>
<dbReference type="EMBL" id="CAACVS010000054">
    <property type="protein sequence ID" value="VEU35268.1"/>
    <property type="molecule type" value="Genomic_DNA"/>
</dbReference>
<evidence type="ECO:0000313" key="2">
    <source>
        <dbReference type="Proteomes" id="UP000291116"/>
    </source>
</evidence>
<dbReference type="Proteomes" id="UP000291116">
    <property type="component" value="Unassembled WGS sequence"/>
</dbReference>
<reference evidence="1 2" key="1">
    <citation type="submission" date="2019-01" db="EMBL/GenBank/DDBJ databases">
        <authorList>
            <person name="Ferrante I. M."/>
        </authorList>
    </citation>
    <scope>NUCLEOTIDE SEQUENCE [LARGE SCALE GENOMIC DNA]</scope>
    <source>
        <strain evidence="1 2">B856</strain>
    </source>
</reference>
<organism evidence="1 2">
    <name type="scientific">Pseudo-nitzschia multistriata</name>
    <dbReference type="NCBI Taxonomy" id="183589"/>
    <lineage>
        <taxon>Eukaryota</taxon>
        <taxon>Sar</taxon>
        <taxon>Stramenopiles</taxon>
        <taxon>Ochrophyta</taxon>
        <taxon>Bacillariophyta</taxon>
        <taxon>Bacillariophyceae</taxon>
        <taxon>Bacillariophycidae</taxon>
        <taxon>Bacillariales</taxon>
        <taxon>Bacillariaceae</taxon>
        <taxon>Pseudo-nitzschia</taxon>
    </lineage>
</organism>
<protein>
    <submittedName>
        <fullName evidence="1">Uncharacterized protein</fullName>
    </submittedName>
</protein>
<name>A0A448YZP9_9STRA</name>
<dbReference type="AlphaFoldDB" id="A0A448YZP9"/>